<name>A0AAV4DUA7_9GAST</name>
<organism evidence="2 3">
    <name type="scientific">Plakobranchus ocellatus</name>
    <dbReference type="NCBI Taxonomy" id="259542"/>
    <lineage>
        <taxon>Eukaryota</taxon>
        <taxon>Metazoa</taxon>
        <taxon>Spiralia</taxon>
        <taxon>Lophotrochozoa</taxon>
        <taxon>Mollusca</taxon>
        <taxon>Gastropoda</taxon>
        <taxon>Heterobranchia</taxon>
        <taxon>Euthyneura</taxon>
        <taxon>Panpulmonata</taxon>
        <taxon>Sacoglossa</taxon>
        <taxon>Placobranchoidea</taxon>
        <taxon>Plakobranchidae</taxon>
        <taxon>Plakobranchus</taxon>
    </lineage>
</organism>
<gene>
    <name evidence="2" type="ORF">PoB_007440200</name>
</gene>
<sequence length="108" mass="11703">MVSITTDYLLLGRPPFSWPAKPLIFLSCFTPPSHAPRGLRGKEAEMKAGDLGVSSPEAGAGLEGDWGLEGERGHSTGEAEAVGEWGWKNPPELRISHPQLPWPETQND</sequence>
<dbReference type="EMBL" id="BLXT01008355">
    <property type="protein sequence ID" value="GFO47897.1"/>
    <property type="molecule type" value="Genomic_DNA"/>
</dbReference>
<comment type="caution">
    <text evidence="2">The sequence shown here is derived from an EMBL/GenBank/DDBJ whole genome shotgun (WGS) entry which is preliminary data.</text>
</comment>
<reference evidence="2 3" key="1">
    <citation type="journal article" date="2021" name="Elife">
        <title>Chloroplast acquisition without the gene transfer in kleptoplastic sea slugs, Plakobranchus ocellatus.</title>
        <authorList>
            <person name="Maeda T."/>
            <person name="Takahashi S."/>
            <person name="Yoshida T."/>
            <person name="Shimamura S."/>
            <person name="Takaki Y."/>
            <person name="Nagai Y."/>
            <person name="Toyoda A."/>
            <person name="Suzuki Y."/>
            <person name="Arimoto A."/>
            <person name="Ishii H."/>
            <person name="Satoh N."/>
            <person name="Nishiyama T."/>
            <person name="Hasebe M."/>
            <person name="Maruyama T."/>
            <person name="Minagawa J."/>
            <person name="Obokata J."/>
            <person name="Shigenobu S."/>
        </authorList>
    </citation>
    <scope>NUCLEOTIDE SEQUENCE [LARGE SCALE GENOMIC DNA]</scope>
</reference>
<dbReference type="Proteomes" id="UP000735302">
    <property type="component" value="Unassembled WGS sequence"/>
</dbReference>
<dbReference type="AlphaFoldDB" id="A0AAV4DUA7"/>
<protein>
    <submittedName>
        <fullName evidence="2">Uncharacterized protein</fullName>
    </submittedName>
</protein>
<accession>A0AAV4DUA7</accession>
<feature type="region of interest" description="Disordered" evidence="1">
    <location>
        <begin position="36"/>
        <end position="108"/>
    </location>
</feature>
<evidence type="ECO:0000256" key="1">
    <source>
        <dbReference type="SAM" id="MobiDB-lite"/>
    </source>
</evidence>
<evidence type="ECO:0000313" key="3">
    <source>
        <dbReference type="Proteomes" id="UP000735302"/>
    </source>
</evidence>
<proteinExistence type="predicted"/>
<evidence type="ECO:0000313" key="2">
    <source>
        <dbReference type="EMBL" id="GFO47897.1"/>
    </source>
</evidence>
<keyword evidence="3" id="KW-1185">Reference proteome</keyword>